<protein>
    <recommendedName>
        <fullName evidence="3">DNA/RNA polymerases superfamily protein</fullName>
    </recommendedName>
</protein>
<dbReference type="InterPro" id="IPR021109">
    <property type="entry name" value="Peptidase_aspartic_dom_sf"/>
</dbReference>
<dbReference type="Pfam" id="PF08284">
    <property type="entry name" value="RVP_2"/>
    <property type="match status" value="1"/>
</dbReference>
<evidence type="ECO:0000313" key="2">
    <source>
        <dbReference type="RefSeq" id="XP_016729311.1"/>
    </source>
</evidence>
<proteinExistence type="predicted"/>
<reference evidence="1" key="1">
    <citation type="journal article" date="2020" name="Nat. Genet.">
        <title>Genomic diversifications of five Gossypium allopolyploid species and their impact on cotton improvement.</title>
        <authorList>
            <person name="Chen Z.J."/>
            <person name="Sreedasyam A."/>
            <person name="Ando A."/>
            <person name="Song Q."/>
            <person name="De Santiago L.M."/>
            <person name="Hulse-Kemp A.M."/>
            <person name="Ding M."/>
            <person name="Ye W."/>
            <person name="Kirkbride R.C."/>
            <person name="Jenkins J."/>
            <person name="Plott C."/>
            <person name="Lovell J."/>
            <person name="Lin Y.M."/>
            <person name="Vaughn R."/>
            <person name="Liu B."/>
            <person name="Simpson S."/>
            <person name="Scheffler B.E."/>
            <person name="Wen L."/>
            <person name="Saski C.A."/>
            <person name="Grover C.E."/>
            <person name="Hu G."/>
            <person name="Conover J.L."/>
            <person name="Carlson J.W."/>
            <person name="Shu S."/>
            <person name="Boston L.B."/>
            <person name="Williams M."/>
            <person name="Peterson D.G."/>
            <person name="McGee K."/>
            <person name="Jones D.C."/>
            <person name="Wendel J.F."/>
            <person name="Stelly D.M."/>
            <person name="Grimwood J."/>
            <person name="Schmutz J."/>
        </authorList>
    </citation>
    <scope>NUCLEOTIDE SEQUENCE [LARGE SCALE GENOMIC DNA]</scope>
    <source>
        <strain evidence="1">cv. TM-1</strain>
    </source>
</reference>
<dbReference type="Proteomes" id="UP000818029">
    <property type="component" value="Chromosome A03"/>
</dbReference>
<dbReference type="GeneID" id="107940402"/>
<evidence type="ECO:0000313" key="1">
    <source>
        <dbReference type="Proteomes" id="UP000818029"/>
    </source>
</evidence>
<organism evidence="1 2">
    <name type="scientific">Gossypium hirsutum</name>
    <name type="common">Upland cotton</name>
    <name type="synonym">Gossypium mexicanum</name>
    <dbReference type="NCBI Taxonomy" id="3635"/>
    <lineage>
        <taxon>Eukaryota</taxon>
        <taxon>Viridiplantae</taxon>
        <taxon>Streptophyta</taxon>
        <taxon>Embryophyta</taxon>
        <taxon>Tracheophyta</taxon>
        <taxon>Spermatophyta</taxon>
        <taxon>Magnoliopsida</taxon>
        <taxon>eudicotyledons</taxon>
        <taxon>Gunneridae</taxon>
        <taxon>Pentapetalae</taxon>
        <taxon>rosids</taxon>
        <taxon>malvids</taxon>
        <taxon>Malvales</taxon>
        <taxon>Malvaceae</taxon>
        <taxon>Malvoideae</taxon>
        <taxon>Gossypium</taxon>
    </lineage>
</organism>
<gene>
    <name evidence="2" type="primary">LOC107940402</name>
</gene>
<name>A0A1U8MR24_GOSHI</name>
<dbReference type="PaxDb" id="3635-A0A1U8MR24"/>
<dbReference type="STRING" id="3635.A0A1U8MR24"/>
<dbReference type="Gene3D" id="2.40.70.10">
    <property type="entry name" value="Acid Proteases"/>
    <property type="match status" value="1"/>
</dbReference>
<dbReference type="PANTHER" id="PTHR15503">
    <property type="entry name" value="LDOC1 RELATED"/>
    <property type="match status" value="1"/>
</dbReference>
<sequence>MTVFSSLGQSVRVDKLFKGVPLEVQGVVFPTNLMELPFREFDIILGMDWLVKHRAKLDCATKRLVLRTSAEEEVVVIGERRDYLSNIISALRVEKLVRKGCEAFLAYVSNFETKSLVVGNVRTIKEFMDAFPKEFLGLPPDREVEFRIELLPGTANVYLKTDKEHDEQLQIVLQILRQKQSYVKFSKSEFWLQEVTILGHVVSSEGIRVDPQKIEVVLGWKPPRAVSEIRSFLGLAG</sequence>
<dbReference type="Gene3D" id="3.30.70.270">
    <property type="match status" value="1"/>
</dbReference>
<reference evidence="2" key="2">
    <citation type="submission" date="2025-08" db="UniProtKB">
        <authorList>
            <consortium name="RefSeq"/>
        </authorList>
    </citation>
    <scope>IDENTIFICATION</scope>
</reference>
<keyword evidence="1" id="KW-1185">Reference proteome</keyword>
<dbReference type="PANTHER" id="PTHR15503:SF45">
    <property type="entry name" value="RNA-DIRECTED DNA POLYMERASE HOMOLOG"/>
    <property type="match status" value="1"/>
</dbReference>
<accession>A0A1U8MR24</accession>
<dbReference type="AlphaFoldDB" id="A0A1U8MR24"/>
<dbReference type="KEGG" id="ghi:107940402"/>
<dbReference type="RefSeq" id="XP_016729311.1">
    <property type="nucleotide sequence ID" value="XM_016873822.1"/>
</dbReference>
<dbReference type="CDD" id="cd00303">
    <property type="entry name" value="retropepsin_like"/>
    <property type="match status" value="1"/>
</dbReference>
<evidence type="ECO:0008006" key="3">
    <source>
        <dbReference type="Google" id="ProtNLM"/>
    </source>
</evidence>
<dbReference type="SUPFAM" id="SSF56672">
    <property type="entry name" value="DNA/RNA polymerases"/>
    <property type="match status" value="1"/>
</dbReference>
<dbReference type="InterPro" id="IPR043128">
    <property type="entry name" value="Rev_trsase/Diguanyl_cyclase"/>
</dbReference>
<dbReference type="InterPro" id="IPR032567">
    <property type="entry name" value="RTL1-rel"/>
</dbReference>
<dbReference type="InterPro" id="IPR043502">
    <property type="entry name" value="DNA/RNA_pol_sf"/>
</dbReference>